<dbReference type="Gene3D" id="1.10.8.60">
    <property type="match status" value="1"/>
</dbReference>
<evidence type="ECO:0000313" key="6">
    <source>
        <dbReference type="EMBL" id="RXM91661.1"/>
    </source>
</evidence>
<dbReference type="InterPro" id="IPR050168">
    <property type="entry name" value="AAA_ATPase_domain"/>
</dbReference>
<evidence type="ECO:0000313" key="7">
    <source>
        <dbReference type="Proteomes" id="UP000289886"/>
    </source>
</evidence>
<reference evidence="6 7" key="1">
    <citation type="submission" date="2019-01" db="EMBL/GenBank/DDBJ databases">
        <title>Draft Genome and Complete Hox-Cluster Characterization of the Sterlet Sturgeon (Acipenser ruthenus).</title>
        <authorList>
            <person name="Wei Q."/>
        </authorList>
    </citation>
    <scope>NUCLEOTIDE SEQUENCE [LARGE SCALE GENOMIC DNA]</scope>
    <source>
        <strain evidence="6">WHYD16114868_AA</strain>
        <tissue evidence="6">Blood</tissue>
    </source>
</reference>
<dbReference type="Proteomes" id="UP000289886">
    <property type="component" value="Unassembled WGS sequence"/>
</dbReference>
<evidence type="ECO:0000259" key="5">
    <source>
        <dbReference type="SMART" id="SM01073"/>
    </source>
</evidence>
<dbReference type="SUPFAM" id="SSF50692">
    <property type="entry name" value="ADC-like"/>
    <property type="match status" value="1"/>
</dbReference>
<dbReference type="GO" id="GO:0051228">
    <property type="term" value="P:mitotic spindle disassembly"/>
    <property type="evidence" value="ECO:0007669"/>
    <property type="project" value="TreeGrafter"/>
</dbReference>
<dbReference type="GO" id="GO:0034098">
    <property type="term" value="C:VCP-NPL4-UFD1 AAA ATPase complex"/>
    <property type="evidence" value="ECO:0007669"/>
    <property type="project" value="TreeGrafter"/>
</dbReference>
<evidence type="ECO:0000259" key="4">
    <source>
        <dbReference type="SMART" id="SM01072"/>
    </source>
</evidence>
<dbReference type="InterPro" id="IPR041569">
    <property type="entry name" value="AAA_lid_3"/>
</dbReference>
<dbReference type="FunFam" id="2.40.40.20:FF:000003">
    <property type="entry name" value="Transitional endoplasmic reticulum ATPase"/>
    <property type="match status" value="1"/>
</dbReference>
<dbReference type="GO" id="GO:0031593">
    <property type="term" value="F:polyubiquitin modification-dependent protein binding"/>
    <property type="evidence" value="ECO:0007669"/>
    <property type="project" value="TreeGrafter"/>
</dbReference>
<dbReference type="InterPro" id="IPR004201">
    <property type="entry name" value="Cdc48_dom2"/>
</dbReference>
<evidence type="ECO:0000256" key="1">
    <source>
        <dbReference type="ARBA" id="ARBA00006914"/>
    </source>
</evidence>
<comment type="caution">
    <text evidence="6">The sequence shown here is derived from an EMBL/GenBank/DDBJ whole genome shotgun (WGS) entry which is preliminary data.</text>
</comment>
<keyword evidence="7" id="KW-1185">Reference proteome</keyword>
<evidence type="ECO:0000256" key="2">
    <source>
        <dbReference type="ARBA" id="ARBA00022741"/>
    </source>
</evidence>
<dbReference type="GO" id="GO:0005524">
    <property type="term" value="F:ATP binding"/>
    <property type="evidence" value="ECO:0007669"/>
    <property type="project" value="UniProtKB-KW"/>
</dbReference>
<dbReference type="Pfam" id="PF17862">
    <property type="entry name" value="AAA_lid_3"/>
    <property type="match status" value="1"/>
</dbReference>
<dbReference type="SUPFAM" id="SSF52540">
    <property type="entry name" value="P-loop containing nucleoside triphosphate hydrolases"/>
    <property type="match status" value="1"/>
</dbReference>
<dbReference type="PANTHER" id="PTHR23077:SF63">
    <property type="entry name" value="TRANSITIONAL ENDOPLASMIC RETICULUM ATPASE"/>
    <property type="match status" value="1"/>
</dbReference>
<dbReference type="FunFam" id="3.10.330.10:FF:000001">
    <property type="entry name" value="Cell division control 48"/>
    <property type="match status" value="1"/>
</dbReference>
<dbReference type="GO" id="GO:0030970">
    <property type="term" value="P:retrograde protein transport, ER to cytosol"/>
    <property type="evidence" value="ECO:0007669"/>
    <property type="project" value="TreeGrafter"/>
</dbReference>
<evidence type="ECO:0000256" key="3">
    <source>
        <dbReference type="ARBA" id="ARBA00022840"/>
    </source>
</evidence>
<dbReference type="PANTHER" id="PTHR23077">
    <property type="entry name" value="AAA-FAMILY ATPASE"/>
    <property type="match status" value="1"/>
</dbReference>
<dbReference type="GO" id="GO:0005829">
    <property type="term" value="C:cytosol"/>
    <property type="evidence" value="ECO:0007669"/>
    <property type="project" value="TreeGrafter"/>
</dbReference>
<keyword evidence="3" id="KW-0067">ATP-binding</keyword>
<dbReference type="InterPro" id="IPR029067">
    <property type="entry name" value="CDC48_domain_2-like_sf"/>
</dbReference>
<name>A0A444UU19_ACIRT</name>
<dbReference type="GO" id="GO:0097352">
    <property type="term" value="P:autophagosome maturation"/>
    <property type="evidence" value="ECO:0007669"/>
    <property type="project" value="TreeGrafter"/>
</dbReference>
<dbReference type="InterPro" id="IPR027417">
    <property type="entry name" value="P-loop_NTPase"/>
</dbReference>
<feature type="domain" description="CDC48 N-terminal subdomain" evidence="5">
    <location>
        <begin position="192"/>
        <end position="272"/>
    </location>
</feature>
<dbReference type="Pfam" id="PF02933">
    <property type="entry name" value="CDC48_2"/>
    <property type="match status" value="1"/>
</dbReference>
<keyword evidence="2" id="KW-0547">Nucleotide-binding</keyword>
<protein>
    <submittedName>
        <fullName evidence="6">Transitional endoplasmic reticulum ATPase</fullName>
    </submittedName>
</protein>
<dbReference type="Gene3D" id="3.10.330.10">
    <property type="match status" value="1"/>
</dbReference>
<dbReference type="GO" id="GO:0005634">
    <property type="term" value="C:nucleus"/>
    <property type="evidence" value="ECO:0007669"/>
    <property type="project" value="TreeGrafter"/>
</dbReference>
<dbReference type="GO" id="GO:0016887">
    <property type="term" value="F:ATP hydrolysis activity"/>
    <property type="evidence" value="ECO:0007669"/>
    <property type="project" value="TreeGrafter"/>
</dbReference>
<dbReference type="SMART" id="SM01073">
    <property type="entry name" value="CDC48_N"/>
    <property type="match status" value="1"/>
</dbReference>
<dbReference type="SUPFAM" id="SSF54585">
    <property type="entry name" value="Cdc48 domain 2-like"/>
    <property type="match status" value="1"/>
</dbReference>
<proteinExistence type="inferred from homology"/>
<organism evidence="6 7">
    <name type="scientific">Acipenser ruthenus</name>
    <name type="common">Sterlet sturgeon</name>
    <dbReference type="NCBI Taxonomy" id="7906"/>
    <lineage>
        <taxon>Eukaryota</taxon>
        <taxon>Metazoa</taxon>
        <taxon>Chordata</taxon>
        <taxon>Craniata</taxon>
        <taxon>Vertebrata</taxon>
        <taxon>Euteleostomi</taxon>
        <taxon>Actinopterygii</taxon>
        <taxon>Chondrostei</taxon>
        <taxon>Acipenseriformes</taxon>
        <taxon>Acipenseridae</taxon>
        <taxon>Acipenser</taxon>
    </lineage>
</organism>
<dbReference type="AlphaFoldDB" id="A0A444UU19"/>
<dbReference type="EMBL" id="SCEB01008087">
    <property type="protein sequence ID" value="RXM91661.1"/>
    <property type="molecule type" value="Genomic_DNA"/>
</dbReference>
<dbReference type="InterPro" id="IPR009010">
    <property type="entry name" value="Asp_de-COase-like_dom_sf"/>
</dbReference>
<gene>
    <name evidence="6" type="ORF">EOD39_20945</name>
</gene>
<accession>A0A444UU19</accession>
<dbReference type="InterPro" id="IPR003338">
    <property type="entry name" value="CDC4_N-term_subdom"/>
</dbReference>
<sequence>MVKEGIDQRTAVNCFRLNLTDPVVLRDQSGHRTGPLETGRVCPRFGICREKRARQVYRSWLYFKDPGEVVVVHEQRHGRPDIIDPAILRPGRLDQLIYIPLPDERSRVAILRANLRKSPIARDVDQNYLAKITEGFSGADLTEICQRACKLAIREAIEVEIRMERERQSHPETAMGEDYSTAILKQTKRPNRLVVDEALNEDNSIICLSQNKMDDLQLFRGDTVLLKGKKRRQTVCIVLTDETCADERRQPVNSHKHTLRVCVSSVQACPDVKYGKRIHVLPIDDTIEGLSGNLFEAFLKPYFLEAYRPVHKGDICLIRGGLRAVEFKVVETDPTPYCIVAPDTIIHCEGQPIKREVGHLFIYLSISLFFYPH</sequence>
<dbReference type="Gene3D" id="2.40.40.20">
    <property type="match status" value="1"/>
</dbReference>
<comment type="similarity">
    <text evidence="1">Belongs to the AAA ATPase family.</text>
</comment>
<dbReference type="Pfam" id="PF02359">
    <property type="entry name" value="CDC48_N"/>
    <property type="match status" value="1"/>
</dbReference>
<feature type="domain" description="CDC48" evidence="4">
    <location>
        <begin position="289"/>
        <end position="355"/>
    </location>
</feature>
<dbReference type="SMART" id="SM01072">
    <property type="entry name" value="CDC48_2"/>
    <property type="match status" value="1"/>
</dbReference>